<dbReference type="PANTHER" id="PTHR22602">
    <property type="entry name" value="TRANSFERASE CAF17, MITOCHONDRIAL-RELATED"/>
    <property type="match status" value="1"/>
</dbReference>
<dbReference type="EMBL" id="LR217692">
    <property type="protein sequence ID" value="VFP77853.1"/>
    <property type="molecule type" value="Genomic_DNA"/>
</dbReference>
<proteinExistence type="predicted"/>
<dbReference type="InterPro" id="IPR017703">
    <property type="entry name" value="YgfZ/GCV_T_CS"/>
</dbReference>
<gene>
    <name evidence="1" type="primary">ygfZ</name>
    <name evidence="1" type="ORF">BUCISPPS3390_280</name>
</gene>
<dbReference type="RefSeq" id="WP_154060871.1">
    <property type="nucleotide sequence ID" value="NZ_LR217692.1"/>
</dbReference>
<protein>
    <submittedName>
        <fullName evidence="1">tRNA-modifying protein YgfZ</fullName>
    </submittedName>
</protein>
<dbReference type="AlphaFoldDB" id="A0A451CWX3"/>
<dbReference type="NCBIfam" id="TIGR03317">
    <property type="entry name" value="ygfZ_signature"/>
    <property type="match status" value="1"/>
</dbReference>
<dbReference type="Gene3D" id="3.30.70.1630">
    <property type="match status" value="1"/>
</dbReference>
<organism evidence="1 2">
    <name type="scientific">Buchnera aphidicola</name>
    <name type="common">Cinara cf. splendens/pseudotsugae 3390</name>
    <dbReference type="NCBI Taxonomy" id="2518980"/>
    <lineage>
        <taxon>Bacteria</taxon>
        <taxon>Pseudomonadati</taxon>
        <taxon>Pseudomonadota</taxon>
        <taxon>Gammaproteobacteria</taxon>
        <taxon>Enterobacterales</taxon>
        <taxon>Erwiniaceae</taxon>
        <taxon>Buchnera</taxon>
    </lineage>
</organism>
<accession>A0A451CWX3</accession>
<dbReference type="Gene3D" id="2.40.30.160">
    <property type="match status" value="1"/>
</dbReference>
<name>A0A451CWX3_9GAMM</name>
<evidence type="ECO:0000313" key="2">
    <source>
        <dbReference type="Proteomes" id="UP000294466"/>
    </source>
</evidence>
<dbReference type="GO" id="GO:0016226">
    <property type="term" value="P:iron-sulfur cluster assembly"/>
    <property type="evidence" value="ECO:0007669"/>
    <property type="project" value="TreeGrafter"/>
</dbReference>
<evidence type="ECO:0000313" key="1">
    <source>
        <dbReference type="EMBL" id="VFP77853.1"/>
    </source>
</evidence>
<sequence>MQNNSNVYLSNNLPNIYMQLNGWSIVRVLGSDKKKYLNNQFTIDMNLIDLHNYKIGAHCNINGKVWTSFFIFKYYDCYLYVVRSSICKKHLYELKKYSLFSKVDIFEDNSFRLFGLCGSNSDFILKDVLSIRFNQHTSVIVRDDLIVLKIDQPVNRYLILVHESKVKNFLTCMKYKIFLSISMQWLALDIEACFPIIDKKISGYFILQSLDLKKWDAIDFNKGCYYGQEVLCKYENKKINKFTVCSLIGNNSFFHPKIFESVEYLDDKSGHKFHVGVVLSWVYIYPKKILLQIRIKKIFLKKKNIFFIKSNPSVNFFVFTR</sequence>
<dbReference type="SUPFAM" id="SSF103025">
    <property type="entry name" value="Folate-binding domain"/>
    <property type="match status" value="1"/>
</dbReference>
<reference evidence="1 2" key="1">
    <citation type="submission" date="2019-02" db="EMBL/GenBank/DDBJ databases">
        <authorList>
            <person name="Manzano-Marin A."/>
            <person name="Manzano-Marin A."/>
        </authorList>
    </citation>
    <scope>NUCLEOTIDE SEQUENCE [LARGE SCALE GENOMIC DNA]</scope>
    <source>
        <strain evidence="1 2">BuCisplendens/pseudotsugae</strain>
    </source>
</reference>
<dbReference type="OrthoDB" id="9796287at2"/>
<dbReference type="InterPro" id="IPR045179">
    <property type="entry name" value="YgfZ/GcvT"/>
</dbReference>
<dbReference type="Proteomes" id="UP000294466">
    <property type="component" value="Chromosome"/>
</dbReference>
<dbReference type="PANTHER" id="PTHR22602:SF0">
    <property type="entry name" value="TRANSFERASE CAF17, MITOCHONDRIAL-RELATED"/>
    <property type="match status" value="1"/>
</dbReference>
<dbReference type="Gene3D" id="3.30.70.1400">
    <property type="entry name" value="Aminomethyltransferase beta-barrel domains"/>
    <property type="match status" value="1"/>
</dbReference>